<keyword evidence="1" id="KW-0805">Transcription regulation</keyword>
<feature type="domain" description="HTH araC/xylS-type" evidence="3">
    <location>
        <begin position="214"/>
        <end position="312"/>
    </location>
</feature>
<dbReference type="Pfam" id="PF12833">
    <property type="entry name" value="HTH_18"/>
    <property type="match status" value="1"/>
</dbReference>
<sequence>MSRYFTFADYRRFGLRHGFDYRADPRDLRDDQWVGRGELHEQTLRGGLSLVATDAHNRIGYTATAEERPGLSICMMLDGQVDVHAPRRNHFTLRAGTAMTSHHREPVAMRGVHPGSTRLRGVSLMVPADLDPALYAQPELQRVLQDENACCRHWAIPHSLLPSLSQLFDSPWQGNLDALWREGLALQILSLGLQADDLDSSVRSLRAGQQARLDRVRDYLHEAPGHDHSLAELAAIACMSASALRRLFVQQYGCSVFDYLHEQRMHHAERGLREEGWTVEQAASACDYRHPSNFAAAFRRRFGLVPSRWRTGPSKVG</sequence>
<dbReference type="AlphaFoldDB" id="A0A7V8FD17"/>
<organism evidence="4 5">
    <name type="scientific">Stenotrophomonas maltophilia</name>
    <name type="common">Pseudomonas maltophilia</name>
    <name type="synonym">Xanthomonas maltophilia</name>
    <dbReference type="NCBI Taxonomy" id="40324"/>
    <lineage>
        <taxon>Bacteria</taxon>
        <taxon>Pseudomonadati</taxon>
        <taxon>Pseudomonadota</taxon>
        <taxon>Gammaproteobacteria</taxon>
        <taxon>Lysobacterales</taxon>
        <taxon>Lysobacteraceae</taxon>
        <taxon>Stenotrophomonas</taxon>
        <taxon>Stenotrophomonas maltophilia group</taxon>
    </lineage>
</organism>
<dbReference type="SUPFAM" id="SSF46689">
    <property type="entry name" value="Homeodomain-like"/>
    <property type="match status" value="2"/>
</dbReference>
<dbReference type="Proteomes" id="UP000487117">
    <property type="component" value="Unassembled WGS sequence"/>
</dbReference>
<dbReference type="PROSITE" id="PS01124">
    <property type="entry name" value="HTH_ARAC_FAMILY_2"/>
    <property type="match status" value="1"/>
</dbReference>
<dbReference type="PANTHER" id="PTHR47893:SF1">
    <property type="entry name" value="REGULATORY PROTEIN PCHR"/>
    <property type="match status" value="1"/>
</dbReference>
<dbReference type="InterPro" id="IPR018060">
    <property type="entry name" value="HTH_AraC"/>
</dbReference>
<name>A0A7V8FD17_STEMA</name>
<dbReference type="SMART" id="SM00342">
    <property type="entry name" value="HTH_ARAC"/>
    <property type="match status" value="1"/>
</dbReference>
<evidence type="ECO:0000313" key="5">
    <source>
        <dbReference type="Proteomes" id="UP000487117"/>
    </source>
</evidence>
<accession>A0A7V8FD17</accession>
<reference evidence="5" key="1">
    <citation type="journal article" date="2020" name="MBio">
        <title>Horizontal gene transfer to a defensive symbiont with a reduced genome amongst a multipartite beetle microbiome.</title>
        <authorList>
            <person name="Waterworth S.C."/>
            <person name="Florez L.V."/>
            <person name="Rees E.R."/>
            <person name="Hertweck C."/>
            <person name="Kaltenpoth M."/>
            <person name="Kwan J.C."/>
        </authorList>
    </citation>
    <scope>NUCLEOTIDE SEQUENCE [LARGE SCALE GENOMIC DNA]</scope>
</reference>
<dbReference type="InterPro" id="IPR053142">
    <property type="entry name" value="PchR_regulatory_protein"/>
</dbReference>
<dbReference type="GO" id="GO:0043565">
    <property type="term" value="F:sequence-specific DNA binding"/>
    <property type="evidence" value="ECO:0007669"/>
    <property type="project" value="InterPro"/>
</dbReference>
<dbReference type="EMBL" id="WNDS01000007">
    <property type="protein sequence ID" value="KAF1012812.1"/>
    <property type="molecule type" value="Genomic_DNA"/>
</dbReference>
<evidence type="ECO:0000256" key="2">
    <source>
        <dbReference type="ARBA" id="ARBA00023163"/>
    </source>
</evidence>
<evidence type="ECO:0000259" key="3">
    <source>
        <dbReference type="PROSITE" id="PS01124"/>
    </source>
</evidence>
<keyword evidence="2" id="KW-0804">Transcription</keyword>
<evidence type="ECO:0000313" key="4">
    <source>
        <dbReference type="EMBL" id="KAF1012812.1"/>
    </source>
</evidence>
<dbReference type="Gene3D" id="1.10.10.60">
    <property type="entry name" value="Homeodomain-like"/>
    <property type="match status" value="1"/>
</dbReference>
<protein>
    <submittedName>
        <fullName evidence="4">Regulatory protein PchR</fullName>
    </submittedName>
</protein>
<comment type="caution">
    <text evidence="4">The sequence shown here is derived from an EMBL/GenBank/DDBJ whole genome shotgun (WGS) entry which is preliminary data.</text>
</comment>
<dbReference type="InterPro" id="IPR009057">
    <property type="entry name" value="Homeodomain-like_sf"/>
</dbReference>
<gene>
    <name evidence="4" type="primary">pchR</name>
    <name evidence="4" type="ORF">GAK31_03892</name>
</gene>
<dbReference type="PANTHER" id="PTHR47893">
    <property type="entry name" value="REGULATORY PROTEIN PCHR"/>
    <property type="match status" value="1"/>
</dbReference>
<evidence type="ECO:0000256" key="1">
    <source>
        <dbReference type="ARBA" id="ARBA00023015"/>
    </source>
</evidence>
<proteinExistence type="predicted"/>
<dbReference type="GO" id="GO:0003700">
    <property type="term" value="F:DNA-binding transcription factor activity"/>
    <property type="evidence" value="ECO:0007669"/>
    <property type="project" value="InterPro"/>
</dbReference>